<dbReference type="SUPFAM" id="SSF46894">
    <property type="entry name" value="C-terminal effector domain of the bipartite response regulators"/>
    <property type="match status" value="1"/>
</dbReference>
<dbReference type="SMART" id="SM00421">
    <property type="entry name" value="HTH_LUXR"/>
    <property type="match status" value="1"/>
</dbReference>
<evidence type="ECO:0000313" key="4">
    <source>
        <dbReference type="Proteomes" id="UP000254848"/>
    </source>
</evidence>
<dbReference type="AlphaFoldDB" id="A0A370QGN9"/>
<sequence>MISAKEPTDILVLEPSHFIVEGIKGIMAPECNAGKITAVNSLMELAFSLNKMKKQVIVMELYNHTDNVCDSIRFILNIRPSYHQHRWIILTDIFHEGISRLLSHPAAITLLPKSEALACISGHLNNNIASGTGYHDLHNPLSGGEWQILQMMVRGIREKDISTRLNRSYKTVSSQKLNIMRKLQLSKTDFLKLLLELRKRALT</sequence>
<dbReference type="Proteomes" id="UP000254848">
    <property type="component" value="Unassembled WGS sequence"/>
</dbReference>
<dbReference type="InterPro" id="IPR016032">
    <property type="entry name" value="Sig_transdc_resp-reg_C-effctor"/>
</dbReference>
<evidence type="ECO:0000259" key="2">
    <source>
        <dbReference type="PROSITE" id="PS50043"/>
    </source>
</evidence>
<dbReference type="Pfam" id="PF00196">
    <property type="entry name" value="GerE"/>
    <property type="match status" value="1"/>
</dbReference>
<organism evidence="3 4">
    <name type="scientific">Enterobacillus tribolii</name>
    <dbReference type="NCBI Taxonomy" id="1487935"/>
    <lineage>
        <taxon>Bacteria</taxon>
        <taxon>Pseudomonadati</taxon>
        <taxon>Pseudomonadota</taxon>
        <taxon>Gammaproteobacteria</taxon>
        <taxon>Enterobacterales</taxon>
        <taxon>Hafniaceae</taxon>
        <taxon>Enterobacillus</taxon>
    </lineage>
</organism>
<dbReference type="InterPro" id="IPR036388">
    <property type="entry name" value="WH-like_DNA-bd_sf"/>
</dbReference>
<dbReference type="CDD" id="cd06170">
    <property type="entry name" value="LuxR_C_like"/>
    <property type="match status" value="1"/>
</dbReference>
<keyword evidence="4" id="KW-1185">Reference proteome</keyword>
<dbReference type="OrthoDB" id="4313922at2"/>
<dbReference type="PRINTS" id="PR00038">
    <property type="entry name" value="HTHLUXR"/>
</dbReference>
<accession>A0A370QGN9</accession>
<dbReference type="Gene3D" id="1.10.10.10">
    <property type="entry name" value="Winged helix-like DNA-binding domain superfamily/Winged helix DNA-binding domain"/>
    <property type="match status" value="1"/>
</dbReference>
<reference evidence="3 4" key="1">
    <citation type="submission" date="2018-07" db="EMBL/GenBank/DDBJ databases">
        <title>Genomic Encyclopedia of Type Strains, Phase IV (KMG-IV): sequencing the most valuable type-strain genomes for metagenomic binning, comparative biology and taxonomic classification.</title>
        <authorList>
            <person name="Goeker M."/>
        </authorList>
    </citation>
    <scope>NUCLEOTIDE SEQUENCE [LARGE SCALE GENOMIC DNA]</scope>
    <source>
        <strain evidence="3 4">DSM 103736</strain>
    </source>
</reference>
<dbReference type="EMBL" id="QRAP01000009">
    <property type="protein sequence ID" value="RDK87522.1"/>
    <property type="molecule type" value="Genomic_DNA"/>
</dbReference>
<dbReference type="PROSITE" id="PS50043">
    <property type="entry name" value="HTH_LUXR_2"/>
    <property type="match status" value="1"/>
</dbReference>
<feature type="domain" description="HTH luxR-type" evidence="2">
    <location>
        <begin position="134"/>
        <end position="198"/>
    </location>
</feature>
<protein>
    <submittedName>
        <fullName evidence="3">DNA-binding NarL/FixJ family response regulator</fullName>
    </submittedName>
</protein>
<dbReference type="InterPro" id="IPR000792">
    <property type="entry name" value="Tscrpt_reg_LuxR_C"/>
</dbReference>
<keyword evidence="1 3" id="KW-0238">DNA-binding</keyword>
<dbReference type="GO" id="GO:0006355">
    <property type="term" value="P:regulation of DNA-templated transcription"/>
    <property type="evidence" value="ECO:0007669"/>
    <property type="project" value="InterPro"/>
</dbReference>
<evidence type="ECO:0000256" key="1">
    <source>
        <dbReference type="ARBA" id="ARBA00023125"/>
    </source>
</evidence>
<proteinExistence type="predicted"/>
<dbReference type="GO" id="GO:0003677">
    <property type="term" value="F:DNA binding"/>
    <property type="evidence" value="ECO:0007669"/>
    <property type="project" value="UniProtKB-KW"/>
</dbReference>
<comment type="caution">
    <text evidence="3">The sequence shown here is derived from an EMBL/GenBank/DDBJ whole genome shotgun (WGS) entry which is preliminary data.</text>
</comment>
<gene>
    <name evidence="3" type="ORF">C8D90_109117</name>
</gene>
<name>A0A370QGN9_9GAMM</name>
<evidence type="ECO:0000313" key="3">
    <source>
        <dbReference type="EMBL" id="RDK87522.1"/>
    </source>
</evidence>